<dbReference type="REBASE" id="469989">
    <property type="entry name" value="S.Cgl1191ORF500P"/>
</dbReference>
<dbReference type="InterPro" id="IPR000055">
    <property type="entry name" value="Restrct_endonuc_typeI_TRD"/>
</dbReference>
<dbReference type="Proteomes" id="UP000617681">
    <property type="component" value="Chromosome"/>
</dbReference>
<evidence type="ECO:0000259" key="4">
    <source>
        <dbReference type="Pfam" id="PF01420"/>
    </source>
</evidence>
<dbReference type="PANTHER" id="PTHR30408">
    <property type="entry name" value="TYPE-1 RESTRICTION ENZYME ECOKI SPECIFICITY PROTEIN"/>
    <property type="match status" value="1"/>
</dbReference>
<dbReference type="Gene3D" id="3.90.220.20">
    <property type="entry name" value="DNA methylase specificity domains"/>
    <property type="match status" value="2"/>
</dbReference>
<dbReference type="AlphaFoldDB" id="A0AAX1L8C5"/>
<evidence type="ECO:0000313" key="6">
    <source>
        <dbReference type="Proteomes" id="UP000617681"/>
    </source>
</evidence>
<dbReference type="SUPFAM" id="SSF116734">
    <property type="entry name" value="DNA methylase specificity domain"/>
    <property type="match status" value="2"/>
</dbReference>
<dbReference type="GO" id="GO:0003677">
    <property type="term" value="F:DNA binding"/>
    <property type="evidence" value="ECO:0007669"/>
    <property type="project" value="UniProtKB-KW"/>
</dbReference>
<organism evidence="5 6">
    <name type="scientific">Corynebacterium glucuronolyticum</name>
    <dbReference type="NCBI Taxonomy" id="39791"/>
    <lineage>
        <taxon>Bacteria</taxon>
        <taxon>Bacillati</taxon>
        <taxon>Actinomycetota</taxon>
        <taxon>Actinomycetes</taxon>
        <taxon>Mycobacteriales</taxon>
        <taxon>Corynebacteriaceae</taxon>
        <taxon>Corynebacterium</taxon>
    </lineage>
</organism>
<proteinExistence type="inferred from homology"/>
<keyword evidence="5" id="KW-0255">Endonuclease</keyword>
<evidence type="ECO:0000256" key="3">
    <source>
        <dbReference type="ARBA" id="ARBA00023125"/>
    </source>
</evidence>
<gene>
    <name evidence="5" type="ORF">I6J21_00495</name>
</gene>
<dbReference type="InterPro" id="IPR052021">
    <property type="entry name" value="Type-I_RS_S_subunit"/>
</dbReference>
<dbReference type="EMBL" id="CP069534">
    <property type="protein sequence ID" value="QRP70694.1"/>
    <property type="molecule type" value="Genomic_DNA"/>
</dbReference>
<reference evidence="5" key="1">
    <citation type="submission" date="2021-02" db="EMBL/GenBank/DDBJ databases">
        <title>FDA dAtabase for Regulatory Grade micrObial Sequences (FDA-ARGOS): Supporting development and validation of Infectious Disease Dx tests.</title>
        <authorList>
            <person name="Sproer C."/>
            <person name="Gronow S."/>
            <person name="Severitt S."/>
            <person name="Schroder I."/>
            <person name="Tallon L."/>
            <person name="Sadzewicz L."/>
            <person name="Zhao X."/>
            <person name="Boylan J."/>
            <person name="Ott S."/>
            <person name="Bowen H."/>
            <person name="Vavikolanu K."/>
            <person name="Mehta A."/>
            <person name="Aluvathingal J."/>
            <person name="Nadendla S."/>
            <person name="Lowell S."/>
            <person name="Myers T."/>
            <person name="Yan Y."/>
            <person name="Sichtig H."/>
        </authorList>
    </citation>
    <scope>NUCLEOTIDE SEQUENCE</scope>
    <source>
        <strain evidence="5">FDAARGOS_1191</strain>
    </source>
</reference>
<evidence type="ECO:0000313" key="5">
    <source>
        <dbReference type="EMBL" id="QRP70694.1"/>
    </source>
</evidence>
<sequence length="391" mass="43489">MTQPKWPTVKLGDIAHIAAGGTPKRSNPSYFGGDIPWVKITDIRHARVFRTEETITEEGLNSSAAKIFPAGTLLFSIFATVGKCSILEIKAATNQAIAGIQISDSNVELPYLYHYLSYLRPQIESRAKGVAQNNINLKTLKQLEIPLPPLEEQRRIATILEKANSLRNAPPRTEVHINNIVSQFVENRLLRSNEKFVKLSELCDIQSGITKGRKTKKALAAKIPYLAVSNVKDGYLDLSKVKEIEVTNEEIEKYALHKGDILLTEGGDPDKLGRGCLWNDEIPNCLHQNHIFRVRLKDKQAIPANVLMAILSSKELKSYFLKSAKQTTGIASINRTQLSNASIPILDNETIAEIDCLLFMCEKLMATNTSRTLLLDELIQSLSARAFTGEL</sequence>
<keyword evidence="2" id="KW-0680">Restriction system</keyword>
<protein>
    <submittedName>
        <fullName evidence="5">Restriction endonuclease subunit S</fullName>
    </submittedName>
</protein>
<dbReference type="GO" id="GO:0009307">
    <property type="term" value="P:DNA restriction-modification system"/>
    <property type="evidence" value="ECO:0007669"/>
    <property type="project" value="UniProtKB-KW"/>
</dbReference>
<keyword evidence="5" id="KW-0540">Nuclease</keyword>
<dbReference type="PANTHER" id="PTHR30408:SF12">
    <property type="entry name" value="TYPE I RESTRICTION ENZYME MJAVIII SPECIFICITY SUBUNIT"/>
    <property type="match status" value="1"/>
</dbReference>
<evidence type="ECO:0000256" key="1">
    <source>
        <dbReference type="ARBA" id="ARBA00010923"/>
    </source>
</evidence>
<comment type="similarity">
    <text evidence="1">Belongs to the type-I restriction system S methylase family.</text>
</comment>
<dbReference type="CDD" id="cd17253">
    <property type="entry name" value="RMtype1_S_Eco933I-TRD2-CR2_like"/>
    <property type="match status" value="1"/>
</dbReference>
<dbReference type="Pfam" id="PF01420">
    <property type="entry name" value="Methylase_S"/>
    <property type="match status" value="2"/>
</dbReference>
<evidence type="ECO:0000256" key="2">
    <source>
        <dbReference type="ARBA" id="ARBA00022747"/>
    </source>
</evidence>
<keyword evidence="5" id="KW-0378">Hydrolase</keyword>
<keyword evidence="3" id="KW-0238">DNA-binding</keyword>
<dbReference type="InterPro" id="IPR044946">
    <property type="entry name" value="Restrct_endonuc_typeI_TRD_sf"/>
</dbReference>
<dbReference type="RefSeq" id="WP_081446653.1">
    <property type="nucleotide sequence ID" value="NZ_CP069534.1"/>
</dbReference>
<feature type="domain" description="Type I restriction modification DNA specificity" evidence="4">
    <location>
        <begin position="5"/>
        <end position="162"/>
    </location>
</feature>
<dbReference type="GO" id="GO:0004519">
    <property type="term" value="F:endonuclease activity"/>
    <property type="evidence" value="ECO:0007669"/>
    <property type="project" value="UniProtKB-KW"/>
</dbReference>
<feature type="domain" description="Type I restriction modification DNA specificity" evidence="4">
    <location>
        <begin position="195"/>
        <end position="345"/>
    </location>
</feature>
<accession>A0AAX1L8C5</accession>
<name>A0AAX1L8C5_9CORY</name>